<feature type="region of interest" description="Disordered" evidence="1">
    <location>
        <begin position="1"/>
        <end position="149"/>
    </location>
</feature>
<feature type="compositionally biased region" description="Basic and acidic residues" evidence="1">
    <location>
        <begin position="107"/>
        <end position="130"/>
    </location>
</feature>
<accession>A0A6U2I3G3</accession>
<evidence type="ECO:0000256" key="1">
    <source>
        <dbReference type="SAM" id="MobiDB-lite"/>
    </source>
</evidence>
<gene>
    <name evidence="2" type="ORF">HAND00432_LOCUS27486</name>
</gene>
<dbReference type="EMBL" id="HBFX01045714">
    <property type="protein sequence ID" value="CAD8976480.1"/>
    <property type="molecule type" value="Transcribed_RNA"/>
</dbReference>
<organism evidence="2">
    <name type="scientific">Hemiselmis andersenii</name>
    <name type="common">Cryptophyte alga</name>
    <dbReference type="NCBI Taxonomy" id="464988"/>
    <lineage>
        <taxon>Eukaryota</taxon>
        <taxon>Cryptophyceae</taxon>
        <taxon>Cryptomonadales</taxon>
        <taxon>Hemiselmidaceae</taxon>
        <taxon>Hemiselmis</taxon>
    </lineage>
</organism>
<dbReference type="AlphaFoldDB" id="A0A6U2I3G3"/>
<feature type="compositionally biased region" description="Gly residues" evidence="1">
    <location>
        <begin position="16"/>
        <end position="27"/>
    </location>
</feature>
<sequence length="213" mass="22053">MPKKKGGGKKKEEGSFFGGLFGGGGGAKADADSPVAEDPPVAADVEPQEVFSTPAQQPESKPAAPDPTPDDKGGEQLNFSTPASTPAKPAEEAPPQDPPQEPAQQQPKKESPSKAKKQEQQAAKKQEPDAVHGSAVKSMHFKPRGGGSGSGSCNVCNSTNDIVIVASQTLKSGAVVPGSSLCQACINKQPTSDDWKEWIKWMDGRKSTAGHAA</sequence>
<reference evidence="2" key="1">
    <citation type="submission" date="2021-01" db="EMBL/GenBank/DDBJ databases">
        <authorList>
            <person name="Corre E."/>
            <person name="Pelletier E."/>
            <person name="Niang G."/>
            <person name="Scheremetjew M."/>
            <person name="Finn R."/>
            <person name="Kale V."/>
            <person name="Holt S."/>
            <person name="Cochrane G."/>
            <person name="Meng A."/>
            <person name="Brown T."/>
            <person name="Cohen L."/>
        </authorList>
    </citation>
    <scope>NUCLEOTIDE SEQUENCE</scope>
    <source>
        <strain evidence="2">CCMP644</strain>
    </source>
</reference>
<name>A0A6U2I3G3_HEMAN</name>
<protein>
    <submittedName>
        <fullName evidence="2">Uncharacterized protein</fullName>
    </submittedName>
</protein>
<proteinExistence type="predicted"/>
<feature type="compositionally biased region" description="Polar residues" evidence="1">
    <location>
        <begin position="50"/>
        <end position="59"/>
    </location>
</feature>
<evidence type="ECO:0000313" key="2">
    <source>
        <dbReference type="EMBL" id="CAD8976480.1"/>
    </source>
</evidence>